<dbReference type="GO" id="GO:0007399">
    <property type="term" value="P:nervous system development"/>
    <property type="evidence" value="ECO:0007669"/>
    <property type="project" value="TreeGrafter"/>
</dbReference>
<evidence type="ECO:0000256" key="1">
    <source>
        <dbReference type="ARBA" id="ARBA00008102"/>
    </source>
</evidence>
<dbReference type="AlphaFoldDB" id="A0A6G0IMB7"/>
<dbReference type="Pfam" id="PF05351">
    <property type="entry name" value="GMP_PDE_delta"/>
    <property type="match status" value="2"/>
</dbReference>
<dbReference type="PANTHER" id="PTHR12951">
    <property type="entry name" value="RETINAL PROTEIN 4"/>
    <property type="match status" value="1"/>
</dbReference>
<dbReference type="InterPro" id="IPR051519">
    <property type="entry name" value="PDE6D_unc-119_myristoyl-bd"/>
</dbReference>
<name>A0A6G0IMB7_LARCR</name>
<comment type="similarity">
    <text evidence="1">Belongs to the PDE6D/unc-119 family.</text>
</comment>
<proteinExistence type="inferred from homology"/>
<evidence type="ECO:0000259" key="7">
    <source>
        <dbReference type="Pfam" id="PF05351"/>
    </source>
</evidence>
<dbReference type="GO" id="GO:0042953">
    <property type="term" value="P:lipoprotein transport"/>
    <property type="evidence" value="ECO:0007669"/>
    <property type="project" value="TreeGrafter"/>
</dbReference>
<evidence type="ECO:0000256" key="6">
    <source>
        <dbReference type="SAM" id="MobiDB-lite"/>
    </source>
</evidence>
<keyword evidence="4" id="KW-0653">Protein transport</keyword>
<gene>
    <name evidence="8" type="ORF">D5F01_LYC09884</name>
</gene>
<dbReference type="GO" id="GO:0008289">
    <property type="term" value="F:lipid binding"/>
    <property type="evidence" value="ECO:0007669"/>
    <property type="project" value="UniProtKB-KW"/>
</dbReference>
<dbReference type="InterPro" id="IPR008015">
    <property type="entry name" value="PDED_dom"/>
</dbReference>
<dbReference type="PANTHER" id="PTHR12951:SF3">
    <property type="entry name" value="PROTEIN UNC-119 HOMOLOG B"/>
    <property type="match status" value="1"/>
</dbReference>
<keyword evidence="2" id="KW-0813">Transport</keyword>
<dbReference type="GO" id="GO:0005929">
    <property type="term" value="C:cilium"/>
    <property type="evidence" value="ECO:0007669"/>
    <property type="project" value="TreeGrafter"/>
</dbReference>
<dbReference type="Proteomes" id="UP000424527">
    <property type="component" value="Unassembled WGS sequence"/>
</dbReference>
<dbReference type="Gene3D" id="2.70.50.40">
    <property type="entry name" value="GMP phosphodiesterase, delta subunit"/>
    <property type="match status" value="2"/>
</dbReference>
<accession>A0A6G0IMB7</accession>
<organism evidence="8 9">
    <name type="scientific">Larimichthys crocea</name>
    <name type="common">Large yellow croaker</name>
    <name type="synonym">Pseudosciaena crocea</name>
    <dbReference type="NCBI Taxonomy" id="215358"/>
    <lineage>
        <taxon>Eukaryota</taxon>
        <taxon>Metazoa</taxon>
        <taxon>Chordata</taxon>
        <taxon>Craniata</taxon>
        <taxon>Vertebrata</taxon>
        <taxon>Euteleostomi</taxon>
        <taxon>Actinopterygii</taxon>
        <taxon>Neopterygii</taxon>
        <taxon>Teleostei</taxon>
        <taxon>Neoteleostei</taxon>
        <taxon>Acanthomorphata</taxon>
        <taxon>Eupercaria</taxon>
        <taxon>Sciaenidae</taxon>
        <taxon>Larimichthys</taxon>
    </lineage>
</organism>
<keyword evidence="5" id="KW-0446">Lipid-binding</keyword>
<reference evidence="8 9" key="1">
    <citation type="submission" date="2019-07" db="EMBL/GenBank/DDBJ databases">
        <title>Chromosome genome assembly for large yellow croaker.</title>
        <authorList>
            <person name="Xiao S."/>
        </authorList>
    </citation>
    <scope>NUCLEOTIDE SEQUENCE [LARGE SCALE GENOMIC DNA]</scope>
    <source>
        <strain evidence="8">JMULYC20181020</strain>
        <tissue evidence="8">Muscle</tissue>
    </source>
</reference>
<keyword evidence="3" id="KW-0970">Cilium biogenesis/degradation</keyword>
<dbReference type="InterPro" id="IPR014756">
    <property type="entry name" value="Ig_E-set"/>
</dbReference>
<feature type="domain" description="GMP phosphodiesterase delta subunit" evidence="7">
    <location>
        <begin position="125"/>
        <end position="214"/>
    </location>
</feature>
<evidence type="ECO:0000313" key="9">
    <source>
        <dbReference type="Proteomes" id="UP000424527"/>
    </source>
</evidence>
<evidence type="ECO:0000256" key="5">
    <source>
        <dbReference type="ARBA" id="ARBA00023121"/>
    </source>
</evidence>
<keyword evidence="9" id="KW-1185">Reference proteome</keyword>
<evidence type="ECO:0000256" key="4">
    <source>
        <dbReference type="ARBA" id="ARBA00022927"/>
    </source>
</evidence>
<sequence>MNGSRNKPAPTPAVSKAQADTDSGSTETNHRERKSGGGVLKKLKSRRSQPEKWPVVTEDELRALGEDISPDHVLGLRAVTEDYLCKPEDNIYNIDFTRFKIRDLETGTVLFEIAKPPNSGPVDVVEFTVGDRPINSFRMIERHYFQGRLLKNFDFDFGFCIPNSRNTCEHIYEFPQLPDELIRQMVAHPYETRSDSFYFVDNKLIMHNKADYAYNGGL</sequence>
<comment type="caution">
    <text evidence="8">The sequence shown here is derived from an EMBL/GenBank/DDBJ whole genome shotgun (WGS) entry which is preliminary data.</text>
</comment>
<evidence type="ECO:0000313" key="8">
    <source>
        <dbReference type="EMBL" id="KAE8292514.1"/>
    </source>
</evidence>
<evidence type="ECO:0000256" key="3">
    <source>
        <dbReference type="ARBA" id="ARBA00022794"/>
    </source>
</evidence>
<dbReference type="SUPFAM" id="SSF81296">
    <property type="entry name" value="E set domains"/>
    <property type="match status" value="1"/>
</dbReference>
<evidence type="ECO:0000256" key="2">
    <source>
        <dbReference type="ARBA" id="ARBA00022448"/>
    </source>
</evidence>
<feature type="compositionally biased region" description="Polar residues" evidence="6">
    <location>
        <begin position="18"/>
        <end position="27"/>
    </location>
</feature>
<dbReference type="EMBL" id="REGW02000009">
    <property type="protein sequence ID" value="KAE8292514.1"/>
    <property type="molecule type" value="Genomic_DNA"/>
</dbReference>
<feature type="region of interest" description="Disordered" evidence="6">
    <location>
        <begin position="1"/>
        <end position="54"/>
    </location>
</feature>
<protein>
    <submittedName>
        <fullName evidence="8">Protein unc-119-like protein B</fullName>
    </submittedName>
</protein>
<feature type="domain" description="GMP phosphodiesterase delta subunit" evidence="7">
    <location>
        <begin position="88"/>
        <end position="119"/>
    </location>
</feature>
<dbReference type="InterPro" id="IPR037036">
    <property type="entry name" value="PDED_dom_sf"/>
</dbReference>
<dbReference type="GO" id="GO:0060271">
    <property type="term" value="P:cilium assembly"/>
    <property type="evidence" value="ECO:0007669"/>
    <property type="project" value="TreeGrafter"/>
</dbReference>